<feature type="domain" description="B box-type" evidence="3">
    <location>
        <begin position="41"/>
        <end position="82"/>
    </location>
</feature>
<gene>
    <name evidence="4" type="ORF">ECRASSUSDP1_LOCUS27945</name>
</gene>
<dbReference type="EMBL" id="CAMPGE010028831">
    <property type="protein sequence ID" value="CAI2386332.1"/>
    <property type="molecule type" value="Genomic_DNA"/>
</dbReference>
<feature type="coiled-coil region" evidence="2">
    <location>
        <begin position="131"/>
        <end position="166"/>
    </location>
</feature>
<dbReference type="GO" id="GO:0008270">
    <property type="term" value="F:zinc ion binding"/>
    <property type="evidence" value="ECO:0007669"/>
    <property type="project" value="UniProtKB-KW"/>
</dbReference>
<dbReference type="InterPro" id="IPR001611">
    <property type="entry name" value="Leu-rich_rpt"/>
</dbReference>
<keyword evidence="2" id="KW-0175">Coiled coil</keyword>
<accession>A0AAD2D9S8</accession>
<name>A0AAD2D9S8_EUPCR</name>
<dbReference type="InterPro" id="IPR000315">
    <property type="entry name" value="Znf_B-box"/>
</dbReference>
<dbReference type="Pfam" id="PF00643">
    <property type="entry name" value="zf-B_box"/>
    <property type="match status" value="1"/>
</dbReference>
<evidence type="ECO:0000313" key="5">
    <source>
        <dbReference type="Proteomes" id="UP001295684"/>
    </source>
</evidence>
<evidence type="ECO:0000259" key="3">
    <source>
        <dbReference type="PROSITE" id="PS50119"/>
    </source>
</evidence>
<evidence type="ECO:0000256" key="2">
    <source>
        <dbReference type="SAM" id="Coils"/>
    </source>
</evidence>
<keyword evidence="1" id="KW-0479">Metal-binding</keyword>
<dbReference type="AlphaFoldDB" id="A0AAD2D9S8"/>
<dbReference type="Gene3D" id="3.80.10.10">
    <property type="entry name" value="Ribonuclease Inhibitor"/>
    <property type="match status" value="1"/>
</dbReference>
<evidence type="ECO:0000313" key="4">
    <source>
        <dbReference type="EMBL" id="CAI2386332.1"/>
    </source>
</evidence>
<dbReference type="SUPFAM" id="SSF52047">
    <property type="entry name" value="RNI-like"/>
    <property type="match status" value="1"/>
</dbReference>
<dbReference type="Gene3D" id="3.30.160.60">
    <property type="entry name" value="Classic Zinc Finger"/>
    <property type="match status" value="1"/>
</dbReference>
<keyword evidence="5" id="KW-1185">Reference proteome</keyword>
<dbReference type="SUPFAM" id="SSF57845">
    <property type="entry name" value="B-box zinc-binding domain"/>
    <property type="match status" value="1"/>
</dbReference>
<keyword evidence="1" id="KW-0862">Zinc</keyword>
<sequence length="521" mass="59203">MEEGEPSQNLLAEGGIKDAGSLKDKIAQKKKEMQKTIPKEVAPDMCPAHNRKLEVICYDCRIRICTNCALFGIHKSHDIREEQELLQEITLRAELLLDIYQLIEQNRSNLGDQNDVDELYNQFMVKQISLKKDVTNKFKEINNELLRKERNIMDVLERNFDSIEKTFEEIKNGPKKVVQIADKWCVEVQEKMEKFQNQTEANSSDQEYIAFEMLEDVDQENDIIRVGEKVLADLDKQIQPPIPQLEEKLKKLTVQFDEHFINKLEMVCHVPDLSNDDGETYVAPPPSEDLKSFELKTKQKAEGVPKASTGITLKPAVSNKESHENNLLADDDDNLFTTFDISAKVENDDNLIPKEHDDSINFLDDIPDPISANRPQDVEPGDTDAAYDIISDVLENQKGTLDLSNRRLGDDFFISMIDSIIDFADGEPLSVINLNFSNNDISDFGCEKICEFLIVHNDAAVAHISNVNLSYNNIKDKSVEIIETLCAEHPNLKVLNLSENKFESSSLKSKFSNAQNINVIL</sequence>
<keyword evidence="1" id="KW-0863">Zinc-finger</keyword>
<dbReference type="SMART" id="SM00336">
    <property type="entry name" value="BBOX"/>
    <property type="match status" value="1"/>
</dbReference>
<dbReference type="PROSITE" id="PS50119">
    <property type="entry name" value="ZF_BBOX"/>
    <property type="match status" value="1"/>
</dbReference>
<evidence type="ECO:0000256" key="1">
    <source>
        <dbReference type="PROSITE-ProRule" id="PRU00024"/>
    </source>
</evidence>
<comment type="caution">
    <text evidence="4">The sequence shown here is derived from an EMBL/GenBank/DDBJ whole genome shotgun (WGS) entry which is preliminary data.</text>
</comment>
<organism evidence="4 5">
    <name type="scientific">Euplotes crassus</name>
    <dbReference type="NCBI Taxonomy" id="5936"/>
    <lineage>
        <taxon>Eukaryota</taxon>
        <taxon>Sar</taxon>
        <taxon>Alveolata</taxon>
        <taxon>Ciliophora</taxon>
        <taxon>Intramacronucleata</taxon>
        <taxon>Spirotrichea</taxon>
        <taxon>Hypotrichia</taxon>
        <taxon>Euplotida</taxon>
        <taxon>Euplotidae</taxon>
        <taxon>Moneuplotes</taxon>
    </lineage>
</organism>
<proteinExistence type="predicted"/>
<protein>
    <recommendedName>
        <fullName evidence="3">B box-type domain-containing protein</fullName>
    </recommendedName>
</protein>
<dbReference type="InterPro" id="IPR032675">
    <property type="entry name" value="LRR_dom_sf"/>
</dbReference>
<dbReference type="Proteomes" id="UP001295684">
    <property type="component" value="Unassembled WGS sequence"/>
</dbReference>
<dbReference type="Pfam" id="PF13516">
    <property type="entry name" value="LRR_6"/>
    <property type="match status" value="1"/>
</dbReference>
<reference evidence="4" key="1">
    <citation type="submission" date="2023-07" db="EMBL/GenBank/DDBJ databases">
        <authorList>
            <consortium name="AG Swart"/>
            <person name="Singh M."/>
            <person name="Singh A."/>
            <person name="Seah K."/>
            <person name="Emmerich C."/>
        </authorList>
    </citation>
    <scope>NUCLEOTIDE SEQUENCE</scope>
    <source>
        <strain evidence="4">DP1</strain>
    </source>
</reference>